<evidence type="ECO:0000256" key="10">
    <source>
        <dbReference type="ARBA" id="ARBA00023295"/>
    </source>
</evidence>
<feature type="signal peptide" evidence="12">
    <location>
        <begin position="1"/>
        <end position="23"/>
    </location>
</feature>
<dbReference type="Gene3D" id="2.60.40.1180">
    <property type="entry name" value="Golgi alpha-mannosidase II"/>
    <property type="match status" value="1"/>
</dbReference>
<name>A0ABW2EMS4_9BACI</name>
<evidence type="ECO:0000259" key="13">
    <source>
        <dbReference type="SMART" id="SM00642"/>
    </source>
</evidence>
<evidence type="ECO:0000256" key="1">
    <source>
        <dbReference type="ARBA" id="ARBA00000548"/>
    </source>
</evidence>
<evidence type="ECO:0000256" key="12">
    <source>
        <dbReference type="SAM" id="SignalP"/>
    </source>
</evidence>
<keyword evidence="8" id="KW-0106">Calcium</keyword>
<comment type="catalytic activity">
    <reaction evidence="1">
        <text>Endohydrolysis of (1-&gt;4)-alpha-D-glucosidic linkages in polysaccharides containing three or more (1-&gt;4)-alpha-linked D-glucose units.</text>
        <dbReference type="EC" id="3.2.1.1"/>
    </reaction>
</comment>
<evidence type="ECO:0000256" key="5">
    <source>
        <dbReference type="ARBA" id="ARBA00022723"/>
    </source>
</evidence>
<dbReference type="EMBL" id="JBHSZV010000033">
    <property type="protein sequence ID" value="MFC7062766.1"/>
    <property type="molecule type" value="Genomic_DNA"/>
</dbReference>
<sequence length="503" mass="57890">MRKLGTVLMLIPFLLFCALDVGAVEKEERKWQDESIYYIMVDRFMNANRDNDYEVDTDDPDAYHGGDLQGIIEQLDYINEMGFTTIELSPIMSNQEMGYHGNWVDDFMAVEEHYGTIDDAKQLVEEAHDRDIKVIFDFNVNFTGDKHPWLEEDEKTDWFNDIDENQEPVEELNIDNPEVQQYLFDVAEFWIDETGVNGFRLEPGKNVSQEFWSGFNDHVKSIDKDFFVLGDVENEDPTSVADYESTGIDSFVNYSFHESLMNAFKSVDGSLGPLYDVWEQNEQLYENPMALGNFIDNQDQQRFTRTAVEHGGNPITRWKLALTHMFTSPGIPMMYYGTEIPLDGGQAPENRRMMDFKGGDEELNQRIEKLTSMRDEFPALTRGSYQELYNEDGLAVFKREYEEQTMVIAINNASATRTADISDLPDNQQMRGLLEDGVVRQSDDGVYKLGMERELADVFVVEDDQGYNWLFIGFVGGVLFLFVTAITWMSIKSKRASNLKGDK</sequence>
<keyword evidence="7 14" id="KW-0378">Hydrolase</keyword>
<dbReference type="GO" id="GO:0016787">
    <property type="term" value="F:hydrolase activity"/>
    <property type="evidence" value="ECO:0007669"/>
    <property type="project" value="UniProtKB-KW"/>
</dbReference>
<keyword evidence="10" id="KW-0326">Glycosidase</keyword>
<evidence type="ECO:0000313" key="15">
    <source>
        <dbReference type="Proteomes" id="UP001596410"/>
    </source>
</evidence>
<evidence type="ECO:0000313" key="14">
    <source>
        <dbReference type="EMBL" id="MFC7062766.1"/>
    </source>
</evidence>
<dbReference type="InterPro" id="IPR006047">
    <property type="entry name" value="GH13_cat_dom"/>
</dbReference>
<evidence type="ECO:0000256" key="7">
    <source>
        <dbReference type="ARBA" id="ARBA00022801"/>
    </source>
</evidence>
<keyword evidence="9" id="KW-0119">Carbohydrate metabolism</keyword>
<comment type="similarity">
    <text evidence="3">Belongs to the glycosyl hydrolase 13 family.</text>
</comment>
<accession>A0ABW2EMS4</accession>
<dbReference type="InterPro" id="IPR013777">
    <property type="entry name" value="A-amylase-like"/>
</dbReference>
<dbReference type="SMART" id="SM00642">
    <property type="entry name" value="Aamy"/>
    <property type="match status" value="1"/>
</dbReference>
<evidence type="ECO:0000256" key="3">
    <source>
        <dbReference type="ARBA" id="ARBA00008061"/>
    </source>
</evidence>
<comment type="caution">
    <text evidence="14">The sequence shown here is derived from an EMBL/GenBank/DDBJ whole genome shotgun (WGS) entry which is preliminary data.</text>
</comment>
<organism evidence="14 15">
    <name type="scientific">Halobacillus seohaensis</name>
    <dbReference type="NCBI Taxonomy" id="447421"/>
    <lineage>
        <taxon>Bacteria</taxon>
        <taxon>Bacillati</taxon>
        <taxon>Bacillota</taxon>
        <taxon>Bacilli</taxon>
        <taxon>Bacillales</taxon>
        <taxon>Bacillaceae</taxon>
        <taxon>Halobacillus</taxon>
    </lineage>
</organism>
<dbReference type="SUPFAM" id="SSF51011">
    <property type="entry name" value="Glycosyl hydrolase domain"/>
    <property type="match status" value="1"/>
</dbReference>
<keyword evidence="6 12" id="KW-0732">Signal</keyword>
<evidence type="ECO:0000256" key="8">
    <source>
        <dbReference type="ARBA" id="ARBA00022837"/>
    </source>
</evidence>
<feature type="domain" description="Glycosyl hydrolase family 13 catalytic" evidence="13">
    <location>
        <begin position="38"/>
        <end position="374"/>
    </location>
</feature>
<dbReference type="EC" id="3.2.1.1" evidence="4"/>
<keyword evidence="11" id="KW-0472">Membrane</keyword>
<feature type="transmembrane region" description="Helical" evidence="11">
    <location>
        <begin position="469"/>
        <end position="491"/>
    </location>
</feature>
<dbReference type="PIRSF" id="PIRSF001024">
    <property type="entry name" value="Alph-amyl_fung"/>
    <property type="match status" value="1"/>
</dbReference>
<dbReference type="Pfam" id="PF22026">
    <property type="entry name" value="Alpha-amylase_C_2"/>
    <property type="match status" value="1"/>
</dbReference>
<keyword evidence="11" id="KW-1133">Transmembrane helix</keyword>
<dbReference type="PANTHER" id="PTHR10357:SF215">
    <property type="entry name" value="ALPHA-AMYLASE 1"/>
    <property type="match status" value="1"/>
</dbReference>
<dbReference type="InterPro" id="IPR013780">
    <property type="entry name" value="Glyco_hydro_b"/>
</dbReference>
<reference evidence="15" key="1">
    <citation type="journal article" date="2019" name="Int. J. Syst. Evol. Microbiol.">
        <title>The Global Catalogue of Microorganisms (GCM) 10K type strain sequencing project: providing services to taxonomists for standard genome sequencing and annotation.</title>
        <authorList>
            <consortium name="The Broad Institute Genomics Platform"/>
            <consortium name="The Broad Institute Genome Sequencing Center for Infectious Disease"/>
            <person name="Wu L."/>
            <person name="Ma J."/>
        </authorList>
    </citation>
    <scope>NUCLEOTIDE SEQUENCE [LARGE SCALE GENOMIC DNA]</scope>
    <source>
        <strain evidence="15">CGMCC 4.1621</strain>
    </source>
</reference>
<dbReference type="SUPFAM" id="SSF51445">
    <property type="entry name" value="(Trans)glycosidases"/>
    <property type="match status" value="1"/>
</dbReference>
<keyword evidence="15" id="KW-1185">Reference proteome</keyword>
<dbReference type="Gene3D" id="3.20.20.80">
    <property type="entry name" value="Glycosidases"/>
    <property type="match status" value="1"/>
</dbReference>
<evidence type="ECO:0000256" key="6">
    <source>
        <dbReference type="ARBA" id="ARBA00022729"/>
    </source>
</evidence>
<dbReference type="InterPro" id="IPR054174">
    <property type="entry name" value="Alpha-amylase-like_C"/>
</dbReference>
<dbReference type="Pfam" id="PF00128">
    <property type="entry name" value="Alpha-amylase"/>
    <property type="match status" value="2"/>
</dbReference>
<proteinExistence type="inferred from homology"/>
<evidence type="ECO:0000256" key="9">
    <source>
        <dbReference type="ARBA" id="ARBA00023277"/>
    </source>
</evidence>
<keyword evidence="11" id="KW-0812">Transmembrane</keyword>
<protein>
    <recommendedName>
        <fullName evidence="4">alpha-amylase</fullName>
        <ecNumber evidence="4">3.2.1.1</ecNumber>
    </recommendedName>
</protein>
<dbReference type="Proteomes" id="UP001596410">
    <property type="component" value="Unassembled WGS sequence"/>
</dbReference>
<gene>
    <name evidence="14" type="ORF">ACFQIC_13055</name>
</gene>
<keyword evidence="5" id="KW-0479">Metal-binding</keyword>
<evidence type="ECO:0000256" key="4">
    <source>
        <dbReference type="ARBA" id="ARBA00012595"/>
    </source>
</evidence>
<evidence type="ECO:0000256" key="11">
    <source>
        <dbReference type="SAM" id="Phobius"/>
    </source>
</evidence>
<dbReference type="RefSeq" id="WP_204710497.1">
    <property type="nucleotide sequence ID" value="NZ_JBHSZV010000033.1"/>
</dbReference>
<evidence type="ECO:0000256" key="2">
    <source>
        <dbReference type="ARBA" id="ARBA00001913"/>
    </source>
</evidence>
<feature type="chain" id="PRO_5046990277" description="alpha-amylase" evidence="12">
    <location>
        <begin position="24"/>
        <end position="503"/>
    </location>
</feature>
<dbReference type="InterPro" id="IPR017853">
    <property type="entry name" value="GH"/>
</dbReference>
<comment type="cofactor">
    <cofactor evidence="2">
        <name>Ca(2+)</name>
        <dbReference type="ChEBI" id="CHEBI:29108"/>
    </cofactor>
</comment>
<dbReference type="PANTHER" id="PTHR10357">
    <property type="entry name" value="ALPHA-AMYLASE FAMILY MEMBER"/>
    <property type="match status" value="1"/>
</dbReference>